<gene>
    <name evidence="1" type="ORF">BDY19DRAFT_886087</name>
</gene>
<proteinExistence type="predicted"/>
<accession>A0ACB8UAG1</accession>
<evidence type="ECO:0000313" key="1">
    <source>
        <dbReference type="EMBL" id="KAI0091166.1"/>
    </source>
</evidence>
<name>A0ACB8UAG1_9APHY</name>
<dbReference type="Proteomes" id="UP001055072">
    <property type="component" value="Unassembled WGS sequence"/>
</dbReference>
<sequence length="299" mass="33404">MTASDPIDILILGAGWTSTFLIPLLTSHSLTYAATSRPSHPKPHTIPFEYDQNNSDPSEEDEAQFSNLPDARTVLVTFPISVKGASERLVRLYEKTRTGRYGNEFEGGKGKARWIQLGTTSVWDVSVGRPFRPPSSDGSVLWSDRYTPIDMSHPRGAAEKELLALSPDTQTTVLNLSGLWGGQRAMKHYIGRVAPTKEALKNKGSVHMIHGIDVCRAILAVHSDFDKAVGQRWLLTDGRVYDWWDLAHAWGPHPRWVQELMLEHGVRALPRSVELLGKALDSQDFWNTFGIQPIEGRLE</sequence>
<keyword evidence="2" id="KW-1185">Reference proteome</keyword>
<evidence type="ECO:0000313" key="2">
    <source>
        <dbReference type="Proteomes" id="UP001055072"/>
    </source>
</evidence>
<comment type="caution">
    <text evidence="1">The sequence shown here is derived from an EMBL/GenBank/DDBJ whole genome shotgun (WGS) entry which is preliminary data.</text>
</comment>
<reference evidence="1" key="1">
    <citation type="journal article" date="2021" name="Environ. Microbiol.">
        <title>Gene family expansions and transcriptome signatures uncover fungal adaptations to wood decay.</title>
        <authorList>
            <person name="Hage H."/>
            <person name="Miyauchi S."/>
            <person name="Viragh M."/>
            <person name="Drula E."/>
            <person name="Min B."/>
            <person name="Chaduli D."/>
            <person name="Navarro D."/>
            <person name="Favel A."/>
            <person name="Norest M."/>
            <person name="Lesage-Meessen L."/>
            <person name="Balint B."/>
            <person name="Merenyi Z."/>
            <person name="de Eugenio L."/>
            <person name="Morin E."/>
            <person name="Martinez A.T."/>
            <person name="Baldrian P."/>
            <person name="Stursova M."/>
            <person name="Martinez M.J."/>
            <person name="Novotny C."/>
            <person name="Magnuson J.K."/>
            <person name="Spatafora J.W."/>
            <person name="Maurice S."/>
            <person name="Pangilinan J."/>
            <person name="Andreopoulos W."/>
            <person name="LaButti K."/>
            <person name="Hundley H."/>
            <person name="Na H."/>
            <person name="Kuo A."/>
            <person name="Barry K."/>
            <person name="Lipzen A."/>
            <person name="Henrissat B."/>
            <person name="Riley R."/>
            <person name="Ahrendt S."/>
            <person name="Nagy L.G."/>
            <person name="Grigoriev I.V."/>
            <person name="Martin F."/>
            <person name="Rosso M.N."/>
        </authorList>
    </citation>
    <scope>NUCLEOTIDE SEQUENCE</scope>
    <source>
        <strain evidence="1">CBS 384.51</strain>
    </source>
</reference>
<dbReference type="EMBL" id="MU274906">
    <property type="protein sequence ID" value="KAI0091166.1"/>
    <property type="molecule type" value="Genomic_DNA"/>
</dbReference>
<protein>
    <submittedName>
        <fullName evidence="1">Uncharacterized protein</fullName>
    </submittedName>
</protein>
<organism evidence="1 2">
    <name type="scientific">Irpex rosettiformis</name>
    <dbReference type="NCBI Taxonomy" id="378272"/>
    <lineage>
        <taxon>Eukaryota</taxon>
        <taxon>Fungi</taxon>
        <taxon>Dikarya</taxon>
        <taxon>Basidiomycota</taxon>
        <taxon>Agaricomycotina</taxon>
        <taxon>Agaricomycetes</taxon>
        <taxon>Polyporales</taxon>
        <taxon>Irpicaceae</taxon>
        <taxon>Irpex</taxon>
    </lineage>
</organism>